<dbReference type="InterPro" id="IPR001878">
    <property type="entry name" value="Znf_CCHC"/>
</dbReference>
<protein>
    <submittedName>
        <fullName evidence="3">Zf-CCHC_4 domain-containing protein</fullName>
    </submittedName>
</protein>
<organism evidence="3 4">
    <name type="scientific">Cephalotus follicularis</name>
    <name type="common">Albany pitcher plant</name>
    <dbReference type="NCBI Taxonomy" id="3775"/>
    <lineage>
        <taxon>Eukaryota</taxon>
        <taxon>Viridiplantae</taxon>
        <taxon>Streptophyta</taxon>
        <taxon>Embryophyta</taxon>
        <taxon>Tracheophyta</taxon>
        <taxon>Spermatophyta</taxon>
        <taxon>Magnoliopsida</taxon>
        <taxon>eudicotyledons</taxon>
        <taxon>Gunneridae</taxon>
        <taxon>Pentapetalae</taxon>
        <taxon>rosids</taxon>
        <taxon>fabids</taxon>
        <taxon>Oxalidales</taxon>
        <taxon>Cephalotaceae</taxon>
        <taxon>Cephalotus</taxon>
    </lineage>
</organism>
<gene>
    <name evidence="3" type="ORF">CFOL_v3_09096</name>
</gene>
<dbReference type="OrthoDB" id="1707487at2759"/>
<comment type="caution">
    <text evidence="3">The sequence shown here is derived from an EMBL/GenBank/DDBJ whole genome shotgun (WGS) entry which is preliminary data.</text>
</comment>
<accession>A0A1Q3BC40</accession>
<feature type="domain" description="CCHC-type" evidence="2">
    <location>
        <begin position="8"/>
        <end position="21"/>
    </location>
</feature>
<name>A0A1Q3BC40_CEPFO</name>
<sequence length="140" mass="15847">YERLPVFCYFCGCLGHQENECNSAALLKKKKRTVEWQYGPWLWVEGYRHGEGELLREWAMEEVANDNDNTGDENTDIDQDPMVIKESIGTNKEVDPLSKDETCITASQTDTGQVGNTEAAMRVEADNVLGVYMKVLVLHT</sequence>
<dbReference type="AlphaFoldDB" id="A0A1Q3BC40"/>
<dbReference type="InterPro" id="IPR025836">
    <property type="entry name" value="Zn_knuckle_CX2CX4HX4C"/>
</dbReference>
<evidence type="ECO:0000259" key="2">
    <source>
        <dbReference type="PROSITE" id="PS50158"/>
    </source>
</evidence>
<dbReference type="PROSITE" id="PS50158">
    <property type="entry name" value="ZF_CCHC"/>
    <property type="match status" value="1"/>
</dbReference>
<dbReference type="EMBL" id="BDDD01000422">
    <property type="protein sequence ID" value="GAV65581.1"/>
    <property type="molecule type" value="Genomic_DNA"/>
</dbReference>
<proteinExistence type="predicted"/>
<evidence type="ECO:0000256" key="1">
    <source>
        <dbReference type="PROSITE-ProRule" id="PRU00047"/>
    </source>
</evidence>
<keyword evidence="4" id="KW-1185">Reference proteome</keyword>
<dbReference type="Pfam" id="PF14392">
    <property type="entry name" value="zf-CCHC_4"/>
    <property type="match status" value="1"/>
</dbReference>
<keyword evidence="1" id="KW-0863">Zinc-finger</keyword>
<keyword evidence="1" id="KW-0479">Metal-binding</keyword>
<reference evidence="4" key="1">
    <citation type="submission" date="2016-04" db="EMBL/GenBank/DDBJ databases">
        <title>Cephalotus genome sequencing.</title>
        <authorList>
            <person name="Fukushima K."/>
            <person name="Hasebe M."/>
            <person name="Fang X."/>
        </authorList>
    </citation>
    <scope>NUCLEOTIDE SEQUENCE [LARGE SCALE GENOMIC DNA]</scope>
    <source>
        <strain evidence="4">cv. St1</strain>
    </source>
</reference>
<evidence type="ECO:0000313" key="4">
    <source>
        <dbReference type="Proteomes" id="UP000187406"/>
    </source>
</evidence>
<keyword evidence="1" id="KW-0862">Zinc</keyword>
<dbReference type="InParanoid" id="A0A1Q3BC40"/>
<evidence type="ECO:0000313" key="3">
    <source>
        <dbReference type="EMBL" id="GAV65581.1"/>
    </source>
</evidence>
<dbReference type="GO" id="GO:0008270">
    <property type="term" value="F:zinc ion binding"/>
    <property type="evidence" value="ECO:0007669"/>
    <property type="project" value="UniProtKB-KW"/>
</dbReference>
<feature type="non-terminal residue" evidence="3">
    <location>
        <position position="1"/>
    </location>
</feature>
<dbReference type="GO" id="GO:0003676">
    <property type="term" value="F:nucleic acid binding"/>
    <property type="evidence" value="ECO:0007669"/>
    <property type="project" value="InterPro"/>
</dbReference>
<dbReference type="Proteomes" id="UP000187406">
    <property type="component" value="Unassembled WGS sequence"/>
</dbReference>